<dbReference type="OrthoDB" id="5826491at2759"/>
<accession>A0A3P7J965</accession>
<protein>
    <submittedName>
        <fullName evidence="1">Uncharacterized protein</fullName>
    </submittedName>
</protein>
<evidence type="ECO:0000313" key="1">
    <source>
        <dbReference type="EMBL" id="VDM72727.1"/>
    </source>
</evidence>
<organism evidence="1 2">
    <name type="scientific">Strongylus vulgaris</name>
    <name type="common">Blood worm</name>
    <dbReference type="NCBI Taxonomy" id="40348"/>
    <lineage>
        <taxon>Eukaryota</taxon>
        <taxon>Metazoa</taxon>
        <taxon>Ecdysozoa</taxon>
        <taxon>Nematoda</taxon>
        <taxon>Chromadorea</taxon>
        <taxon>Rhabditida</taxon>
        <taxon>Rhabditina</taxon>
        <taxon>Rhabditomorpha</taxon>
        <taxon>Strongyloidea</taxon>
        <taxon>Strongylidae</taxon>
        <taxon>Strongylus</taxon>
    </lineage>
</organism>
<feature type="non-terminal residue" evidence="1">
    <location>
        <position position="1"/>
    </location>
</feature>
<name>A0A3P7J965_STRVU</name>
<gene>
    <name evidence="1" type="ORF">SVUK_LOCUS7725</name>
</gene>
<proteinExistence type="predicted"/>
<dbReference type="Proteomes" id="UP000270094">
    <property type="component" value="Unassembled WGS sequence"/>
</dbReference>
<dbReference type="EMBL" id="UYYB01026929">
    <property type="protein sequence ID" value="VDM72727.1"/>
    <property type="molecule type" value="Genomic_DNA"/>
</dbReference>
<dbReference type="AlphaFoldDB" id="A0A3P7J965"/>
<sequence>LFGYYKIDSNTGDAVRVDRGCKLIEGAEYDVQILSKRYEHPSVNGRFVRKIYTGRSPSNSRIYENCMMLAVMTYYWKGEPEYFEAGPQRRVRIPEGAERQRLINQMYAGDTAPPLLSGVSFAISISHTAVTSSVVELDSNVLGT</sequence>
<reference evidence="1 2" key="1">
    <citation type="submission" date="2018-11" db="EMBL/GenBank/DDBJ databases">
        <authorList>
            <consortium name="Pathogen Informatics"/>
        </authorList>
    </citation>
    <scope>NUCLEOTIDE SEQUENCE [LARGE SCALE GENOMIC DNA]</scope>
</reference>
<keyword evidence="2" id="KW-1185">Reference proteome</keyword>
<evidence type="ECO:0000313" key="2">
    <source>
        <dbReference type="Proteomes" id="UP000270094"/>
    </source>
</evidence>